<gene>
    <name evidence="1" type="ORF">DN757_29685</name>
</gene>
<evidence type="ECO:0000313" key="2">
    <source>
        <dbReference type="Proteomes" id="UP000249204"/>
    </source>
</evidence>
<evidence type="ECO:0000313" key="1">
    <source>
        <dbReference type="EMBL" id="PZT52017.1"/>
    </source>
</evidence>
<organism evidence="1 2">
    <name type="scientific">Paenibacillus silvae</name>
    <dbReference type="NCBI Taxonomy" id="1325358"/>
    <lineage>
        <taxon>Bacteria</taxon>
        <taxon>Bacillati</taxon>
        <taxon>Bacillota</taxon>
        <taxon>Bacilli</taxon>
        <taxon>Bacillales</taxon>
        <taxon>Paenibacillaceae</taxon>
        <taxon>Paenibacillus</taxon>
    </lineage>
</organism>
<accession>A0A2W6N7X3</accession>
<reference evidence="1 2" key="1">
    <citation type="submission" date="2018-06" db="EMBL/GenBank/DDBJ databases">
        <title>Isolation of heavy metals resistant Paenibacillus silvae NC2 from Gold-Copper mine in ZiJin, China.</title>
        <authorList>
            <person name="Xu J."/>
            <person name="Mazhar H.S."/>
            <person name="Rensing C."/>
        </authorList>
    </citation>
    <scope>NUCLEOTIDE SEQUENCE [LARGE SCALE GENOMIC DNA]</scope>
    <source>
        <strain evidence="1 2">NC2</strain>
    </source>
</reference>
<protein>
    <submittedName>
        <fullName evidence="1">Uncharacterized protein</fullName>
    </submittedName>
</protein>
<dbReference type="AlphaFoldDB" id="A0A2W6N7X3"/>
<comment type="caution">
    <text evidence="1">The sequence shown here is derived from an EMBL/GenBank/DDBJ whole genome shotgun (WGS) entry which is preliminary data.</text>
</comment>
<dbReference type="Proteomes" id="UP000249204">
    <property type="component" value="Unassembled WGS sequence"/>
</dbReference>
<proteinExistence type="predicted"/>
<name>A0A2W6N7X3_9BACL</name>
<dbReference type="EMBL" id="QKWW01000143">
    <property type="protein sequence ID" value="PZT52017.1"/>
    <property type="molecule type" value="Genomic_DNA"/>
</dbReference>
<sequence length="68" mass="7896">MDELEEAQAEVERLTKELERAHYALNAIQMGEWSCTYDEQGLEVWTTRRINPGRIASEALALREEEQS</sequence>